<keyword evidence="2" id="KW-0732">Signal</keyword>
<keyword evidence="4" id="KW-1185">Reference proteome</keyword>
<comment type="caution">
    <text evidence="3">The sequence shown here is derived from an EMBL/GenBank/DDBJ whole genome shotgun (WGS) entry which is preliminary data.</text>
</comment>
<reference evidence="3 4" key="1">
    <citation type="journal article" date="2021" name="Genome Biol.">
        <title>AFLAP: assembly-free linkage analysis pipeline using k-mers from genome sequencing data.</title>
        <authorList>
            <person name="Fletcher K."/>
            <person name="Zhang L."/>
            <person name="Gil J."/>
            <person name="Han R."/>
            <person name="Cavanaugh K."/>
            <person name="Michelmore R."/>
        </authorList>
    </citation>
    <scope>NUCLEOTIDE SEQUENCE [LARGE SCALE GENOMIC DNA]</scope>
    <source>
        <strain evidence="3 4">SF5</strain>
    </source>
</reference>
<evidence type="ECO:0000256" key="1">
    <source>
        <dbReference type="SAM" id="MobiDB-lite"/>
    </source>
</evidence>
<evidence type="ECO:0000313" key="4">
    <source>
        <dbReference type="Proteomes" id="UP000294530"/>
    </source>
</evidence>
<feature type="region of interest" description="Disordered" evidence="1">
    <location>
        <begin position="288"/>
        <end position="359"/>
    </location>
</feature>
<feature type="compositionally biased region" description="Polar residues" evidence="1">
    <location>
        <begin position="442"/>
        <end position="451"/>
    </location>
</feature>
<dbReference type="AlphaFoldDB" id="A0A976FGC7"/>
<feature type="chain" id="PRO_5038023466" evidence="2">
    <location>
        <begin position="20"/>
        <end position="481"/>
    </location>
</feature>
<dbReference type="KEGG" id="blac:94349500"/>
<dbReference type="Proteomes" id="UP000294530">
    <property type="component" value="Unassembled WGS sequence"/>
</dbReference>
<feature type="compositionally biased region" description="Basic and acidic residues" evidence="1">
    <location>
        <begin position="153"/>
        <end position="162"/>
    </location>
</feature>
<feature type="signal peptide" evidence="2">
    <location>
        <begin position="1"/>
        <end position="19"/>
    </location>
</feature>
<proteinExistence type="predicted"/>
<feature type="region of interest" description="Disordered" evidence="1">
    <location>
        <begin position="18"/>
        <end position="208"/>
    </location>
</feature>
<evidence type="ECO:0000256" key="2">
    <source>
        <dbReference type="SAM" id="SignalP"/>
    </source>
</evidence>
<sequence length="481" mass="51874">MKLATILVLAALAVTTAKGGNPNSLRATDFEPVDVSKTENVDQLELDSLDATDNGSVESRPLNGVNNEDSADLSTKSTVSSKSSKKGGEPFSLGPVYNDDLDNTLRTQDDVTKGGMLDPSMEPTVASKSSKTGGEPYSVGNVYDDDLDNALRTQDDVTKDGMLDPSIEPTVASKSSKKGGEPYSVGNVYDDDFFGTTGDQDNDMDNDMTHSLRKETSQQNRRGWEQKDADYIDESSITDENIDAIMDKYAIAKASTYSSGSGYDIEGKNGMSPDDLMSNLKDFESMINGGPHPLTASPAKSIVASKSSKTGGEPYSVGNVYDDDLDNTLRTQDDVTKDGMLDSPIEPLVASKSSKTAGEPYLVDNVYDDDSVGTTGNEMSTEEMLLSLKDLDSILKKNSEPFKQVSSNQDDGTESYGKTVENSRLDPIEGQNGETDDPSMVNGATKSNYFTTEDDNEFETKQGTPEQIDQPADEDHPLQFN</sequence>
<dbReference type="RefSeq" id="XP_067815478.1">
    <property type="nucleotide sequence ID" value="XM_067963829.1"/>
</dbReference>
<dbReference type="GeneID" id="94349500"/>
<gene>
    <name evidence="3" type="ORF">CCR75_005753</name>
</gene>
<feature type="region of interest" description="Disordered" evidence="1">
    <location>
        <begin position="399"/>
        <end position="481"/>
    </location>
</feature>
<protein>
    <submittedName>
        <fullName evidence="3">Uncharacterized protein</fullName>
    </submittedName>
</protein>
<organism evidence="3 4">
    <name type="scientific">Bremia lactucae</name>
    <name type="common">Lettuce downy mildew</name>
    <dbReference type="NCBI Taxonomy" id="4779"/>
    <lineage>
        <taxon>Eukaryota</taxon>
        <taxon>Sar</taxon>
        <taxon>Stramenopiles</taxon>
        <taxon>Oomycota</taxon>
        <taxon>Peronosporomycetes</taxon>
        <taxon>Peronosporales</taxon>
        <taxon>Peronosporaceae</taxon>
        <taxon>Bremia</taxon>
    </lineage>
</organism>
<dbReference type="EMBL" id="SHOA02000203">
    <property type="protein sequence ID" value="TDH65979.1"/>
    <property type="molecule type" value="Genomic_DNA"/>
</dbReference>
<name>A0A976FGC7_BRELC</name>
<feature type="compositionally biased region" description="Basic and acidic residues" evidence="1">
    <location>
        <begin position="331"/>
        <end position="340"/>
    </location>
</feature>
<accession>A0A976FGC7</accession>
<evidence type="ECO:0000313" key="3">
    <source>
        <dbReference type="EMBL" id="TDH65979.1"/>
    </source>
</evidence>